<feature type="transmembrane region" description="Helical" evidence="7">
    <location>
        <begin position="590"/>
        <end position="612"/>
    </location>
</feature>
<evidence type="ECO:0000256" key="7">
    <source>
        <dbReference type="SAM" id="Phobius"/>
    </source>
</evidence>
<keyword evidence="3 9" id="KW-0808">Transferase</keyword>
<comment type="subcellular location">
    <subcellularLocation>
        <location evidence="1">Membrane</location>
        <topology evidence="1">Multi-pass membrane protein</topology>
    </subcellularLocation>
</comment>
<dbReference type="InterPro" id="IPR001173">
    <property type="entry name" value="Glyco_trans_2-like"/>
</dbReference>
<reference evidence="9 10" key="1">
    <citation type="submission" date="2018-10" db="EMBL/GenBank/DDBJ databases">
        <title>Notoacmeibacter sp. M2BS9Y-3-1, whole genome shotgun sequence.</title>
        <authorList>
            <person name="Tuo L."/>
        </authorList>
    </citation>
    <scope>NUCLEOTIDE SEQUENCE [LARGE SCALE GENOMIC DNA]</scope>
    <source>
        <strain evidence="9 10">M2BS9Y-3-1</strain>
    </source>
</reference>
<proteinExistence type="predicted"/>
<evidence type="ECO:0000256" key="6">
    <source>
        <dbReference type="ARBA" id="ARBA00023136"/>
    </source>
</evidence>
<sequence length="686" mass="76833">MDRREGGSSMTITASRRRLAGDVYLPVSDFGRVTEKIAPVAVPGAASPRATLLLHPAARRPFEKCDHRDKLIIRVLIRMSWEPADLRDVIHLARREHVTLEEAVLSSSGLERQRWSATLAEESGLPLVAGIDPARLVLPSDDINSLLAVSWSEIAVGYRLPDGRYVRLVPDSVACAFRLPGEGEDDVCMVAGPSLRKALIERLAERMDRRARLGLFSRTPEYSARQLTNAWQSFLLGAFAVFAALGLLFWPLLVLMTVHVLSSSFFLSCMVLRIMAIPYAGTREVRVNRMAEGADVPVYTVLVALYREADMIGQLLTALGRLHWPRGRLEIRLVCEADDRETIEAIHALRPPAHVEVIEVPSGFPRTKPRALNFALQTCRGEYVCLYDAEDRPHPDQLIEAWQAFRQSAPDVACLQAPLIVTNGGDHWLARQFAFEYAALFRGVLRFLAATRTVLPLGGTSNHFRRSVLDEVGGWDPHNVTEDADLGMRMARHGYRSGVINAPTLEDAPDRFRDWLPQRTRWIKGWMVCWLVHNRNPLRLWRELGPRSFLVSQIFLSGIPGAALLLPIMLASFFIMSVGMVAGSDWLNSFQIALFGVDFMNFALCMGAFLILGARAASWRERGAVMAVLPSLCVYWLIQSWAAWRGLFQLTGRTPHKWEKTSHKPAVERLKGKVTSVSPPERLPHP</sequence>
<dbReference type="Proteomes" id="UP000281094">
    <property type="component" value="Unassembled WGS sequence"/>
</dbReference>
<name>A0A3L7J8X2_9HYPH</name>
<dbReference type="InterPro" id="IPR029044">
    <property type="entry name" value="Nucleotide-diphossugar_trans"/>
</dbReference>
<evidence type="ECO:0000256" key="2">
    <source>
        <dbReference type="ARBA" id="ARBA00022676"/>
    </source>
</evidence>
<evidence type="ECO:0000259" key="8">
    <source>
        <dbReference type="Pfam" id="PF13632"/>
    </source>
</evidence>
<evidence type="ECO:0000256" key="3">
    <source>
        <dbReference type="ARBA" id="ARBA00022679"/>
    </source>
</evidence>
<dbReference type="CDD" id="cd06427">
    <property type="entry name" value="CESA_like_2"/>
    <property type="match status" value="1"/>
</dbReference>
<evidence type="ECO:0000313" key="9">
    <source>
        <dbReference type="EMBL" id="RLQ87178.1"/>
    </source>
</evidence>
<keyword evidence="6 7" id="KW-0472">Membrane</keyword>
<feature type="transmembrane region" description="Helical" evidence="7">
    <location>
        <begin position="234"/>
        <end position="254"/>
    </location>
</feature>
<dbReference type="AlphaFoldDB" id="A0A3L7J8X2"/>
<dbReference type="SUPFAM" id="SSF53448">
    <property type="entry name" value="Nucleotide-diphospho-sugar transferases"/>
    <property type="match status" value="1"/>
</dbReference>
<dbReference type="Pfam" id="PF13632">
    <property type="entry name" value="Glyco_trans_2_3"/>
    <property type="match status" value="1"/>
</dbReference>
<keyword evidence="5 7" id="KW-1133">Transmembrane helix</keyword>
<dbReference type="PANTHER" id="PTHR43867">
    <property type="entry name" value="CELLULOSE SYNTHASE CATALYTIC SUBUNIT A [UDP-FORMING]"/>
    <property type="match status" value="1"/>
</dbReference>
<accession>A0A3L7J8X2</accession>
<feature type="transmembrane region" description="Helical" evidence="7">
    <location>
        <begin position="260"/>
        <end position="280"/>
    </location>
</feature>
<gene>
    <name evidence="9" type="ORF">D8780_02065</name>
</gene>
<evidence type="ECO:0000256" key="4">
    <source>
        <dbReference type="ARBA" id="ARBA00022692"/>
    </source>
</evidence>
<feature type="domain" description="Glycosyltransferase 2-like" evidence="8">
    <location>
        <begin position="383"/>
        <end position="575"/>
    </location>
</feature>
<feature type="transmembrane region" description="Helical" evidence="7">
    <location>
        <begin position="624"/>
        <end position="644"/>
    </location>
</feature>
<protein>
    <submittedName>
        <fullName evidence="9">Glycosyltransferase</fullName>
    </submittedName>
</protein>
<keyword evidence="10" id="KW-1185">Reference proteome</keyword>
<evidence type="ECO:0000256" key="1">
    <source>
        <dbReference type="ARBA" id="ARBA00004141"/>
    </source>
</evidence>
<feature type="transmembrane region" description="Helical" evidence="7">
    <location>
        <begin position="549"/>
        <end position="578"/>
    </location>
</feature>
<comment type="caution">
    <text evidence="9">The sequence shown here is derived from an EMBL/GenBank/DDBJ whole genome shotgun (WGS) entry which is preliminary data.</text>
</comment>
<keyword evidence="2" id="KW-0328">Glycosyltransferase</keyword>
<evidence type="ECO:0000256" key="5">
    <source>
        <dbReference type="ARBA" id="ARBA00022989"/>
    </source>
</evidence>
<organism evidence="9 10">
    <name type="scientific">Notoacmeibacter ruber</name>
    <dbReference type="NCBI Taxonomy" id="2670375"/>
    <lineage>
        <taxon>Bacteria</taxon>
        <taxon>Pseudomonadati</taxon>
        <taxon>Pseudomonadota</taxon>
        <taxon>Alphaproteobacteria</taxon>
        <taxon>Hyphomicrobiales</taxon>
        <taxon>Notoacmeibacteraceae</taxon>
        <taxon>Notoacmeibacter</taxon>
    </lineage>
</organism>
<dbReference type="EMBL" id="RCWN01000001">
    <property type="protein sequence ID" value="RLQ87178.1"/>
    <property type="molecule type" value="Genomic_DNA"/>
</dbReference>
<keyword evidence="4 7" id="KW-0812">Transmembrane</keyword>
<dbReference type="PANTHER" id="PTHR43867:SF2">
    <property type="entry name" value="CELLULOSE SYNTHASE CATALYTIC SUBUNIT A [UDP-FORMING]"/>
    <property type="match status" value="1"/>
</dbReference>
<dbReference type="GO" id="GO:0016020">
    <property type="term" value="C:membrane"/>
    <property type="evidence" value="ECO:0007669"/>
    <property type="project" value="UniProtKB-SubCell"/>
</dbReference>
<dbReference type="InterPro" id="IPR050321">
    <property type="entry name" value="Glycosyltr_2/OpgH_subfam"/>
</dbReference>
<dbReference type="Gene3D" id="3.90.550.10">
    <property type="entry name" value="Spore Coat Polysaccharide Biosynthesis Protein SpsA, Chain A"/>
    <property type="match status" value="1"/>
</dbReference>
<evidence type="ECO:0000313" key="10">
    <source>
        <dbReference type="Proteomes" id="UP000281094"/>
    </source>
</evidence>
<dbReference type="GO" id="GO:0016757">
    <property type="term" value="F:glycosyltransferase activity"/>
    <property type="evidence" value="ECO:0007669"/>
    <property type="project" value="UniProtKB-KW"/>
</dbReference>